<evidence type="ECO:0000313" key="1">
    <source>
        <dbReference type="EMBL" id="SJN25042.1"/>
    </source>
</evidence>
<dbReference type="AlphaFoldDB" id="A0A1R4IYW8"/>
<gene>
    <name evidence="1" type="ORF">FM104_04700</name>
</gene>
<organism evidence="1 2">
    <name type="scientific">Microbacterium esteraromaticum</name>
    <dbReference type="NCBI Taxonomy" id="57043"/>
    <lineage>
        <taxon>Bacteria</taxon>
        <taxon>Bacillati</taxon>
        <taxon>Actinomycetota</taxon>
        <taxon>Actinomycetes</taxon>
        <taxon>Micrococcales</taxon>
        <taxon>Microbacteriaceae</taxon>
        <taxon>Microbacterium</taxon>
    </lineage>
</organism>
<keyword evidence="2" id="KW-1185">Reference proteome</keyword>
<evidence type="ECO:0000313" key="2">
    <source>
        <dbReference type="Proteomes" id="UP000196320"/>
    </source>
</evidence>
<evidence type="ECO:0008006" key="3">
    <source>
        <dbReference type="Google" id="ProtNLM"/>
    </source>
</evidence>
<reference evidence="1 2" key="1">
    <citation type="submission" date="2017-02" db="EMBL/GenBank/DDBJ databases">
        <authorList>
            <person name="Peterson S.W."/>
        </authorList>
    </citation>
    <scope>NUCLEOTIDE SEQUENCE [LARGE SCALE GENOMIC DNA]</scope>
    <source>
        <strain evidence="1 2">B Mb 05.01</strain>
    </source>
</reference>
<name>A0A1R4IYW8_9MICO</name>
<dbReference type="Proteomes" id="UP000196320">
    <property type="component" value="Unassembled WGS sequence"/>
</dbReference>
<protein>
    <recommendedName>
        <fullName evidence="3">Helix-turn-helix domain-containing protein</fullName>
    </recommendedName>
</protein>
<proteinExistence type="predicted"/>
<accession>A0A1R4IYW8</accession>
<sequence>MRSRLAALRAHQTEERRRLHALVIQDLLGAGYSLNEASRLLGLSRTFVHKESQRDTTAAECGEFEAIKAAVEQYVLG</sequence>
<dbReference type="EMBL" id="FUKO01000014">
    <property type="protein sequence ID" value="SJN25042.1"/>
    <property type="molecule type" value="Genomic_DNA"/>
</dbReference>